<evidence type="ECO:0008006" key="5">
    <source>
        <dbReference type="Google" id="ProtNLM"/>
    </source>
</evidence>
<keyword evidence="2" id="KW-1133">Transmembrane helix</keyword>
<feature type="transmembrane region" description="Helical" evidence="2">
    <location>
        <begin position="201"/>
        <end position="220"/>
    </location>
</feature>
<evidence type="ECO:0000256" key="2">
    <source>
        <dbReference type="SAM" id="Phobius"/>
    </source>
</evidence>
<keyword evidence="4" id="KW-1185">Reference proteome</keyword>
<keyword evidence="2" id="KW-0472">Membrane</keyword>
<dbReference type="Gene3D" id="2.60.40.230">
    <property type="entry name" value="Neocarzinostatin-like"/>
    <property type="match status" value="1"/>
</dbReference>
<dbReference type="SUPFAM" id="SSF49319">
    <property type="entry name" value="Actinoxanthin-like"/>
    <property type="match status" value="1"/>
</dbReference>
<dbReference type="AlphaFoldDB" id="A0A7K3M4D9"/>
<sequence>MSKTSGLDPEGETITVSGSGFDLSKGIYVALCVDNGAGQAPTPCLGGVDMEGSSGSSAWISSNPPSYGEGLAEPFDEVGGQGSFSVQLTVAASDEFTDCLDPSVAPNGCVVGTRADHTRTGDRSADVRIPVTFGGSGSGSGSGSGEDEAGSGGQPGNGTGAPATQTPTPSATGATNGATPGAEATTAGAGDDLARTGAAPALAIGAAVFGLIAGTALMAVRRRTGAPL</sequence>
<dbReference type="InterPro" id="IPR027273">
    <property type="entry name" value="Neocarzinostatin-like"/>
</dbReference>
<dbReference type="EMBL" id="WLZY01000003">
    <property type="protein sequence ID" value="NDL57782.1"/>
    <property type="molecule type" value="Genomic_DNA"/>
</dbReference>
<keyword evidence="2" id="KW-0812">Transmembrane</keyword>
<feature type="compositionally biased region" description="Gly residues" evidence="1">
    <location>
        <begin position="134"/>
        <end position="159"/>
    </location>
</feature>
<feature type="compositionally biased region" description="Basic and acidic residues" evidence="1">
    <location>
        <begin position="114"/>
        <end position="126"/>
    </location>
</feature>
<comment type="caution">
    <text evidence="3">The sequence shown here is derived from an EMBL/GenBank/DDBJ whole genome shotgun (WGS) entry which is preliminary data.</text>
</comment>
<evidence type="ECO:0000313" key="4">
    <source>
        <dbReference type="Proteomes" id="UP000460435"/>
    </source>
</evidence>
<reference evidence="3 4" key="1">
    <citation type="submission" date="2019-11" db="EMBL/GenBank/DDBJ databases">
        <authorList>
            <person name="Li X.-J."/>
            <person name="Feng X.-M."/>
        </authorList>
    </citation>
    <scope>NUCLEOTIDE SEQUENCE [LARGE SCALE GENOMIC DNA]</scope>
    <source>
        <strain evidence="3 4">XMNu-373</strain>
    </source>
</reference>
<name>A0A7K3M4D9_9ACTN</name>
<gene>
    <name evidence="3" type="ORF">F7O44_11915</name>
</gene>
<feature type="compositionally biased region" description="Low complexity" evidence="1">
    <location>
        <begin position="160"/>
        <end position="191"/>
    </location>
</feature>
<protein>
    <recommendedName>
        <fullName evidence="5">LPXTG cell wall anchor domain-containing protein</fullName>
    </recommendedName>
</protein>
<evidence type="ECO:0000256" key="1">
    <source>
        <dbReference type="SAM" id="MobiDB-lite"/>
    </source>
</evidence>
<feature type="region of interest" description="Disordered" evidence="1">
    <location>
        <begin position="114"/>
        <end position="191"/>
    </location>
</feature>
<evidence type="ECO:0000313" key="3">
    <source>
        <dbReference type="EMBL" id="NDL57782.1"/>
    </source>
</evidence>
<accession>A0A7K3M4D9</accession>
<dbReference type="Proteomes" id="UP000460435">
    <property type="component" value="Unassembled WGS sequence"/>
</dbReference>
<organism evidence="3 4">
    <name type="scientific">Phytoactinopolyspora mesophila</name>
    <dbReference type="NCBI Taxonomy" id="2650750"/>
    <lineage>
        <taxon>Bacteria</taxon>
        <taxon>Bacillati</taxon>
        <taxon>Actinomycetota</taxon>
        <taxon>Actinomycetes</taxon>
        <taxon>Jiangellales</taxon>
        <taxon>Jiangellaceae</taxon>
        <taxon>Phytoactinopolyspora</taxon>
    </lineage>
</organism>
<proteinExistence type="predicted"/>